<gene>
    <name evidence="6" type="ORF">DSAG12_00454</name>
</gene>
<dbReference type="EMBL" id="CP042905">
    <property type="protein sequence ID" value="QEE14641.1"/>
    <property type="molecule type" value="Genomic_DNA"/>
</dbReference>
<comment type="similarity">
    <text evidence="1">Belongs to the ZPR1 family.</text>
</comment>
<reference evidence="6 7" key="1">
    <citation type="journal article" date="2020" name="Nature">
        <title>Isolation of an archaeon at the prokaryote-eukaryote interface.</title>
        <authorList>
            <person name="Imachi H."/>
            <person name="Nobu M.K."/>
            <person name="Nakahara N."/>
            <person name="Morono Y."/>
            <person name="Ogawara M."/>
            <person name="Takaki Y."/>
            <person name="Takano Y."/>
            <person name="Uematsu K."/>
            <person name="Ikuta T."/>
            <person name="Ito M."/>
            <person name="Matsui Y."/>
            <person name="Miyazaki M."/>
            <person name="Murata K."/>
            <person name="Saito Y."/>
            <person name="Sakai S."/>
            <person name="Song C."/>
            <person name="Tasumi E."/>
            <person name="Yamanaka Y."/>
            <person name="Yamaguchi T."/>
            <person name="Kamagata Y."/>
            <person name="Tamaki H."/>
            <person name="Takai K."/>
        </authorList>
    </citation>
    <scope>NUCLEOTIDE SEQUENCE [LARGE SCALE GENOMIC DNA]</scope>
    <source>
        <strain evidence="6 7">MK-D1</strain>
    </source>
</reference>
<dbReference type="PANTHER" id="PTHR10876:SF0">
    <property type="entry name" value="ZINC FINGER PROTEIN ZPR1"/>
    <property type="match status" value="1"/>
</dbReference>
<keyword evidence="2" id="KW-0479">Metal-binding</keyword>
<dbReference type="KEGG" id="psyt:DSAG12_00454"/>
<proteinExistence type="inferred from homology"/>
<evidence type="ECO:0000256" key="3">
    <source>
        <dbReference type="ARBA" id="ARBA00022771"/>
    </source>
</evidence>
<keyword evidence="3" id="KW-0863">Zinc-finger</keyword>
<protein>
    <submittedName>
        <fullName evidence="6">ZPR1 zinc finger domain-containing protein</fullName>
    </submittedName>
</protein>
<evidence type="ECO:0000256" key="1">
    <source>
        <dbReference type="ARBA" id="ARBA00008354"/>
    </source>
</evidence>
<dbReference type="PANTHER" id="PTHR10876">
    <property type="entry name" value="ZINC FINGER PROTEIN ZPR1"/>
    <property type="match status" value="1"/>
</dbReference>
<dbReference type="InterPro" id="IPR042451">
    <property type="entry name" value="ZPR1_A/B_dom"/>
</dbReference>
<dbReference type="NCBIfam" id="TIGR00310">
    <property type="entry name" value="ZPR1_znf"/>
    <property type="match status" value="1"/>
</dbReference>
<evidence type="ECO:0000256" key="2">
    <source>
        <dbReference type="ARBA" id="ARBA00022723"/>
    </source>
</evidence>
<keyword evidence="7" id="KW-1185">Reference proteome</keyword>
<sequence length="198" mass="22704">MVKKGISEKASLSKKEGTYELPEMTEDYLCPVCNEKGLKMTRTIYSLPDGDEVLIILLECNKCNYKKSDMVNMFTAFKPGEYLLTVDDGDFTHKVFRGARGDLEIPEIGMIIERGPAATFEFTNIEGIILKMKTQLEFFLRTTPTDIIEWQNANESLKRLNKVLSKQMPFKVILRDKEGGSYISPTTKEKMKFTEYKI</sequence>
<dbReference type="InterPro" id="IPR004457">
    <property type="entry name" value="Znf_ZPR1"/>
</dbReference>
<organism evidence="6 7">
    <name type="scientific">Promethearchaeum syntrophicum</name>
    <dbReference type="NCBI Taxonomy" id="2594042"/>
    <lineage>
        <taxon>Archaea</taxon>
        <taxon>Promethearchaeati</taxon>
        <taxon>Promethearchaeota</taxon>
        <taxon>Promethearchaeia</taxon>
        <taxon>Promethearchaeales</taxon>
        <taxon>Promethearchaeaceae</taxon>
        <taxon>Promethearchaeum</taxon>
    </lineage>
</organism>
<dbReference type="AlphaFoldDB" id="A0A5B9D6R2"/>
<dbReference type="SMART" id="SM00709">
    <property type="entry name" value="Zpr1"/>
    <property type="match status" value="1"/>
</dbReference>
<dbReference type="InterPro" id="IPR056180">
    <property type="entry name" value="ZPR1_jr_dom"/>
</dbReference>
<dbReference type="Proteomes" id="UP000321408">
    <property type="component" value="Chromosome"/>
</dbReference>
<feature type="domain" description="Zinc finger ZPR1-type" evidence="5">
    <location>
        <begin position="28"/>
        <end position="185"/>
    </location>
</feature>
<dbReference type="GeneID" id="41328456"/>
<dbReference type="RefSeq" id="WP_147661588.1">
    <property type="nucleotide sequence ID" value="NZ_CP042905.2"/>
</dbReference>
<evidence type="ECO:0000313" key="6">
    <source>
        <dbReference type="EMBL" id="QEE14641.1"/>
    </source>
</evidence>
<dbReference type="GO" id="GO:0008270">
    <property type="term" value="F:zinc ion binding"/>
    <property type="evidence" value="ECO:0007669"/>
    <property type="project" value="UniProtKB-KW"/>
</dbReference>
<reference evidence="6 7" key="2">
    <citation type="journal article" date="2024" name="Int. J. Syst. Evol. Microbiol.">
        <title>Promethearchaeum syntrophicum gen. nov., sp. nov., an anaerobic, obligately syntrophic archaeon, the first isolate of the lineage 'Asgard' archaea, and proposal of the new archaeal phylum Promethearchaeota phyl. nov. and kingdom Promethearchaeati regn. nov.</title>
        <authorList>
            <person name="Imachi H."/>
            <person name="Nobu M.K."/>
            <person name="Kato S."/>
            <person name="Takaki Y."/>
            <person name="Miyazaki M."/>
            <person name="Miyata M."/>
            <person name="Ogawara M."/>
            <person name="Saito Y."/>
            <person name="Sakai S."/>
            <person name="Tahara Y.O."/>
            <person name="Takano Y."/>
            <person name="Tasumi E."/>
            <person name="Uematsu K."/>
            <person name="Yoshimura T."/>
            <person name="Itoh T."/>
            <person name="Ohkuma M."/>
            <person name="Takai K."/>
        </authorList>
    </citation>
    <scope>NUCLEOTIDE SEQUENCE [LARGE SCALE GENOMIC DNA]</scope>
    <source>
        <strain evidence="6 7">MK-D1</strain>
    </source>
</reference>
<accession>A0A5B9D6R2</accession>
<keyword evidence="4" id="KW-0862">Zinc</keyword>
<evidence type="ECO:0000256" key="4">
    <source>
        <dbReference type="ARBA" id="ARBA00022833"/>
    </source>
</evidence>
<name>A0A5B9D6R2_9ARCH</name>
<dbReference type="Pfam" id="PF22794">
    <property type="entry name" value="jr-ZPR1"/>
    <property type="match status" value="1"/>
</dbReference>
<evidence type="ECO:0000313" key="7">
    <source>
        <dbReference type="Proteomes" id="UP000321408"/>
    </source>
</evidence>
<dbReference type="InterPro" id="IPR040141">
    <property type="entry name" value="ZPR1"/>
</dbReference>
<dbReference type="Gene3D" id="2.60.120.1040">
    <property type="entry name" value="ZPR1, A/B domain"/>
    <property type="match status" value="1"/>
</dbReference>
<dbReference type="OrthoDB" id="14924at2157"/>
<evidence type="ECO:0000259" key="5">
    <source>
        <dbReference type="SMART" id="SM00709"/>
    </source>
</evidence>